<dbReference type="Pfam" id="PF04101">
    <property type="entry name" value="Glyco_tran_28_C"/>
    <property type="match status" value="1"/>
</dbReference>
<comment type="similarity">
    <text evidence="10">Belongs to the glycosyltransferase 28 family. MurG subfamily.</text>
</comment>
<proteinExistence type="inferred from homology"/>
<feature type="binding site" evidence="10">
    <location>
        <position position="213"/>
    </location>
    <ligand>
        <name>UDP-N-acetyl-alpha-D-glucosamine</name>
        <dbReference type="ChEBI" id="CHEBI:57705"/>
    </ligand>
</feature>
<keyword evidence="6 10" id="KW-0573">Peptidoglycan synthesis</keyword>
<protein>
    <recommendedName>
        <fullName evidence="10">UDP-N-acetylglucosamine--N-acetylmuramyl-(pentapeptide) pyrophosphoryl-undecaprenol N-acetylglucosamine transferase</fullName>
        <ecNumber evidence="10">2.4.1.227</ecNumber>
    </recommendedName>
    <alternativeName>
        <fullName evidence="10">Undecaprenyl-PP-MurNAc-pentapeptide-UDPGlcNAc GlcNAc transferase</fullName>
    </alternativeName>
</protein>
<evidence type="ECO:0000256" key="1">
    <source>
        <dbReference type="ARBA" id="ARBA00022475"/>
    </source>
</evidence>
<comment type="caution">
    <text evidence="13">The sequence shown here is derived from an EMBL/GenBank/DDBJ whole genome shotgun (WGS) entry which is preliminary data.</text>
</comment>
<evidence type="ECO:0000256" key="7">
    <source>
        <dbReference type="ARBA" id="ARBA00023136"/>
    </source>
</evidence>
<name>A0A0G0RGV8_9BACT</name>
<reference evidence="13 14" key="1">
    <citation type="journal article" date="2015" name="Nature">
        <title>rRNA introns, odd ribosomes, and small enigmatic genomes across a large radiation of phyla.</title>
        <authorList>
            <person name="Brown C.T."/>
            <person name="Hug L.A."/>
            <person name="Thomas B.C."/>
            <person name="Sharon I."/>
            <person name="Castelle C.J."/>
            <person name="Singh A."/>
            <person name="Wilkins M.J."/>
            <person name="Williams K.H."/>
            <person name="Banfield J.F."/>
        </authorList>
    </citation>
    <scope>NUCLEOTIDE SEQUENCE [LARGE SCALE GENOMIC DNA]</scope>
</reference>
<dbReference type="GO" id="GO:0009252">
    <property type="term" value="P:peptidoglycan biosynthetic process"/>
    <property type="evidence" value="ECO:0007669"/>
    <property type="project" value="UniProtKB-UniRule"/>
</dbReference>
<dbReference type="PANTHER" id="PTHR21015:SF22">
    <property type="entry name" value="GLYCOSYLTRANSFERASE"/>
    <property type="match status" value="1"/>
</dbReference>
<keyword evidence="1 10" id="KW-1003">Cell membrane</keyword>
<feature type="domain" description="Glycosyl transferase family 28 C-terminal" evidence="12">
    <location>
        <begin position="207"/>
        <end position="378"/>
    </location>
</feature>
<dbReference type="STRING" id="1619013.UT41_C0001G0441"/>
<dbReference type="EMBL" id="LBWR01000001">
    <property type="protein sequence ID" value="KKR12897.1"/>
    <property type="molecule type" value="Genomic_DNA"/>
</dbReference>
<dbReference type="GO" id="GO:0050511">
    <property type="term" value="F:undecaprenyldiphospho-muramoylpentapeptide beta-N-acetylglucosaminyltransferase activity"/>
    <property type="evidence" value="ECO:0007669"/>
    <property type="project" value="UniProtKB-UniRule"/>
</dbReference>
<dbReference type="GO" id="GO:0071555">
    <property type="term" value="P:cell wall organization"/>
    <property type="evidence" value="ECO:0007669"/>
    <property type="project" value="UniProtKB-KW"/>
</dbReference>
<dbReference type="GO" id="GO:0051301">
    <property type="term" value="P:cell division"/>
    <property type="evidence" value="ECO:0007669"/>
    <property type="project" value="UniProtKB-KW"/>
</dbReference>
<evidence type="ECO:0000313" key="13">
    <source>
        <dbReference type="EMBL" id="KKR12897.1"/>
    </source>
</evidence>
<comment type="function">
    <text evidence="10">Cell wall formation. Catalyzes the transfer of a GlcNAc subunit on undecaprenyl-pyrophosphoryl-MurNAc-pentapeptide (lipid intermediate I) to form undecaprenyl-pyrophosphoryl-MurNAc-(pentapeptide)GlcNAc (lipid intermediate II).</text>
</comment>
<comment type="subcellular location">
    <subcellularLocation>
        <location evidence="10">Cell membrane</location>
        <topology evidence="10">Peripheral membrane protein</topology>
        <orientation evidence="10">Cytoplasmic side</orientation>
    </subcellularLocation>
</comment>
<keyword evidence="2 10" id="KW-0132">Cell division</keyword>
<keyword evidence="9 10" id="KW-0961">Cell wall biogenesis/degradation</keyword>
<dbReference type="UniPathway" id="UPA00219"/>
<dbReference type="PATRIC" id="fig|1619013.3.peg.455"/>
<comment type="pathway">
    <text evidence="10">Cell wall biogenesis; peptidoglycan biosynthesis.</text>
</comment>
<keyword evidence="4 10" id="KW-0808">Transferase</keyword>
<dbReference type="EC" id="2.4.1.227" evidence="10"/>
<evidence type="ECO:0000259" key="11">
    <source>
        <dbReference type="Pfam" id="PF03033"/>
    </source>
</evidence>
<dbReference type="GO" id="GO:0005886">
    <property type="term" value="C:plasma membrane"/>
    <property type="evidence" value="ECO:0007669"/>
    <property type="project" value="UniProtKB-SubCell"/>
</dbReference>
<comment type="catalytic activity">
    <reaction evidence="10">
        <text>di-trans,octa-cis-undecaprenyl diphospho-N-acetyl-alpha-D-muramoyl-L-alanyl-D-glutamyl-meso-2,6-diaminopimeloyl-D-alanyl-D-alanine + UDP-N-acetyl-alpha-D-glucosamine = di-trans,octa-cis-undecaprenyl diphospho-[N-acetyl-alpha-D-glucosaminyl-(1-&gt;4)]-N-acetyl-alpha-D-muramoyl-L-alanyl-D-glutamyl-meso-2,6-diaminopimeloyl-D-alanyl-D-alanine + UDP + H(+)</text>
        <dbReference type="Rhea" id="RHEA:31227"/>
        <dbReference type="ChEBI" id="CHEBI:15378"/>
        <dbReference type="ChEBI" id="CHEBI:57705"/>
        <dbReference type="ChEBI" id="CHEBI:58223"/>
        <dbReference type="ChEBI" id="CHEBI:61387"/>
        <dbReference type="ChEBI" id="CHEBI:61388"/>
        <dbReference type="EC" id="2.4.1.227"/>
    </reaction>
</comment>
<dbReference type="PANTHER" id="PTHR21015">
    <property type="entry name" value="UDP-N-ACETYLGLUCOSAMINE--N-ACETYLMURAMYL-(PENTAPEPTIDE) PYROPHOSPHORYL-UNDECAPRENOL N-ACETYLGLUCOSAMINE TRANSFERASE 1"/>
    <property type="match status" value="1"/>
</dbReference>
<dbReference type="Proteomes" id="UP000034665">
    <property type="component" value="Unassembled WGS sequence"/>
</dbReference>
<keyword evidence="7 10" id="KW-0472">Membrane</keyword>
<dbReference type="CDD" id="cd03785">
    <property type="entry name" value="GT28_MurG"/>
    <property type="match status" value="1"/>
</dbReference>
<evidence type="ECO:0000256" key="10">
    <source>
        <dbReference type="HAMAP-Rule" id="MF_00033"/>
    </source>
</evidence>
<feature type="binding site" evidence="10">
    <location>
        <begin position="10"/>
        <end position="12"/>
    </location>
    <ligand>
        <name>UDP-N-acetyl-alpha-D-glucosamine</name>
        <dbReference type="ChEBI" id="CHEBI:57705"/>
    </ligand>
</feature>
<evidence type="ECO:0000256" key="9">
    <source>
        <dbReference type="ARBA" id="ARBA00023316"/>
    </source>
</evidence>
<evidence type="ECO:0000256" key="3">
    <source>
        <dbReference type="ARBA" id="ARBA00022676"/>
    </source>
</evidence>
<evidence type="ECO:0000256" key="6">
    <source>
        <dbReference type="ARBA" id="ARBA00022984"/>
    </source>
</evidence>
<comment type="caution">
    <text evidence="10">Lacks conserved residue(s) required for the propagation of feature annotation.</text>
</comment>
<feature type="domain" description="Glycosyltransferase family 28 N-terminal" evidence="11">
    <location>
        <begin position="3"/>
        <end position="145"/>
    </location>
</feature>
<dbReference type="Gene3D" id="3.40.50.2000">
    <property type="entry name" value="Glycogen Phosphorylase B"/>
    <property type="match status" value="2"/>
</dbReference>
<organism evidence="13 14">
    <name type="scientific">Candidatus Wolfebacteria bacterium GW2011_GWC2_39_22</name>
    <dbReference type="NCBI Taxonomy" id="1619013"/>
    <lineage>
        <taxon>Bacteria</taxon>
        <taxon>Candidatus Wolfeibacteriota</taxon>
    </lineage>
</organism>
<dbReference type="Pfam" id="PF03033">
    <property type="entry name" value="Glyco_transf_28"/>
    <property type="match status" value="1"/>
</dbReference>
<evidence type="ECO:0000256" key="5">
    <source>
        <dbReference type="ARBA" id="ARBA00022960"/>
    </source>
</evidence>
<evidence type="ECO:0000256" key="4">
    <source>
        <dbReference type="ARBA" id="ARBA00022679"/>
    </source>
</evidence>
<keyword evidence="8 10" id="KW-0131">Cell cycle</keyword>
<dbReference type="HAMAP" id="MF_00033">
    <property type="entry name" value="MurG"/>
    <property type="match status" value="1"/>
</dbReference>
<evidence type="ECO:0000256" key="2">
    <source>
        <dbReference type="ARBA" id="ARBA00022618"/>
    </source>
</evidence>
<dbReference type="GO" id="GO:0005975">
    <property type="term" value="P:carbohydrate metabolic process"/>
    <property type="evidence" value="ECO:0007669"/>
    <property type="project" value="InterPro"/>
</dbReference>
<dbReference type="AlphaFoldDB" id="A0A0G0RGV8"/>
<evidence type="ECO:0000256" key="8">
    <source>
        <dbReference type="ARBA" id="ARBA00023306"/>
    </source>
</evidence>
<dbReference type="SUPFAM" id="SSF53756">
    <property type="entry name" value="UDP-Glycosyltransferase/glycogen phosphorylase"/>
    <property type="match status" value="1"/>
</dbReference>
<sequence>MRILFTGGVTGGHIYPLVSVAEKILKAGNADAGFADLYYVGVPGVYQQLLESKGIIVSRIASAKLRRGDVLRNLIDLPVFFISVLQALWQVFWIMPDVLFSKGGPGALPVVLACAFYRIPIIIHESDSVAGLTSAASARFAKRIGIAYVAAKESFIPRNASERKRSMIEQKIALIGNPIREFFFANTEVDKEGAKRLFDFDPAKPLILIMGGSQGAVRINEFILSVAEDLLSQNMQILHQVGTNNFTAAEAEMRVITQKYSDALRRSYRMVPYFEQDLREAYLAADLVISRAGSGSIFEIAAMGCPAILIPLPESISRDQVKNAFEYAATGAAITLEESNLTKHIFFNQLERLTANPETFASMAAAAKAFARPDAAETLASEIIRLGSRQ</sequence>
<keyword evidence="3 10" id="KW-0328">Glycosyltransferase</keyword>
<dbReference type="InterPro" id="IPR007235">
    <property type="entry name" value="Glyco_trans_28_C"/>
</dbReference>
<feature type="binding site" evidence="10">
    <location>
        <position position="180"/>
    </location>
    <ligand>
        <name>UDP-N-acetyl-alpha-D-glucosamine</name>
        <dbReference type="ChEBI" id="CHEBI:57705"/>
    </ligand>
</feature>
<keyword evidence="5 10" id="KW-0133">Cell shape</keyword>
<dbReference type="InterPro" id="IPR004276">
    <property type="entry name" value="GlycoTrans_28_N"/>
</dbReference>
<dbReference type="InterPro" id="IPR006009">
    <property type="entry name" value="GlcNAc_MurG"/>
</dbReference>
<dbReference type="GO" id="GO:0051991">
    <property type="term" value="F:UDP-N-acetyl-D-glucosamine:N-acetylmuramoyl-L-alanyl-D-glutamyl-meso-2,6-diaminopimelyl-D-alanyl-D-alanine-diphosphoundecaprenol 4-beta-N-acetylglucosaminlytransferase activity"/>
    <property type="evidence" value="ECO:0007669"/>
    <property type="project" value="RHEA"/>
</dbReference>
<dbReference type="GO" id="GO:0008360">
    <property type="term" value="P:regulation of cell shape"/>
    <property type="evidence" value="ECO:0007669"/>
    <property type="project" value="UniProtKB-KW"/>
</dbReference>
<gene>
    <name evidence="10" type="primary">murG</name>
    <name evidence="13" type="ORF">UT41_C0001G0441</name>
</gene>
<accession>A0A0G0RGV8</accession>
<evidence type="ECO:0000259" key="12">
    <source>
        <dbReference type="Pfam" id="PF04101"/>
    </source>
</evidence>
<feature type="binding site" evidence="10">
    <location>
        <position position="320"/>
    </location>
    <ligand>
        <name>UDP-N-acetyl-alpha-D-glucosamine</name>
        <dbReference type="ChEBI" id="CHEBI:57705"/>
    </ligand>
</feature>
<evidence type="ECO:0000313" key="14">
    <source>
        <dbReference type="Proteomes" id="UP000034665"/>
    </source>
</evidence>